<sequence length="195" mass="21211">MKLSKSTLVFSALLVILAAAAVSAAPANQFIKTSCTLTTYPAVCEQSLSAYAKTIQNNPQELASTALQVSLTRTQKAQTFMKRLNKFKGLKARQYAAIHDCLEEVEDSLDRVSRSCDEMKNLSHAKGNDFTFRMSNVETWVSAALTDETTCMDGFAGKGMDGKIKESVRAQVVAVARVTSNALALVNNFAAKHKH</sequence>
<accession>A0A164YQP8</accession>
<dbReference type="Proteomes" id="UP000077755">
    <property type="component" value="Chromosome 5"/>
</dbReference>
<dbReference type="PANTHER" id="PTHR31080">
    <property type="entry name" value="PECTINESTERASE INHIBITOR-LIKE"/>
    <property type="match status" value="1"/>
</dbReference>
<dbReference type="PANTHER" id="PTHR31080:SF87">
    <property type="entry name" value="PECTINESTERASE INHIBITOR 7"/>
    <property type="match status" value="1"/>
</dbReference>
<proteinExistence type="predicted"/>
<dbReference type="SMART" id="SM00856">
    <property type="entry name" value="PMEI"/>
    <property type="match status" value="1"/>
</dbReference>
<keyword evidence="2" id="KW-1185">Reference proteome</keyword>
<evidence type="ECO:0000313" key="1">
    <source>
        <dbReference type="EMBL" id="WOH01333.1"/>
    </source>
</evidence>
<dbReference type="OrthoDB" id="1430376at2759"/>
<reference evidence="1" key="2">
    <citation type="submission" date="2022-03" db="EMBL/GenBank/DDBJ databases">
        <title>Draft title - Genomic analysis of global carrot germplasm unveils the trajectory of domestication and the origin of high carotenoid orange carrot.</title>
        <authorList>
            <person name="Iorizzo M."/>
            <person name="Ellison S."/>
            <person name="Senalik D."/>
            <person name="Macko-Podgorni A."/>
            <person name="Grzebelus D."/>
            <person name="Bostan H."/>
            <person name="Rolling W."/>
            <person name="Curaba J."/>
            <person name="Simon P."/>
        </authorList>
    </citation>
    <scope>NUCLEOTIDE SEQUENCE</scope>
    <source>
        <tissue evidence="1">Leaf</tissue>
    </source>
</reference>
<dbReference type="FunFam" id="1.20.140.40:FF:000005">
    <property type="entry name" value="Pectin methylesterase inhibitor 1"/>
    <property type="match status" value="1"/>
</dbReference>
<dbReference type="NCBIfam" id="TIGR01614">
    <property type="entry name" value="PME_inhib"/>
    <property type="match status" value="1"/>
</dbReference>
<dbReference type="Pfam" id="PF04043">
    <property type="entry name" value="PMEI"/>
    <property type="match status" value="1"/>
</dbReference>
<dbReference type="Gene3D" id="1.20.140.40">
    <property type="entry name" value="Invertase/pectin methylesterase inhibitor family protein"/>
    <property type="match status" value="1"/>
</dbReference>
<name>A0A164YQP8_DAUCS</name>
<dbReference type="CDD" id="cd15798">
    <property type="entry name" value="PMEI-like_3"/>
    <property type="match status" value="1"/>
</dbReference>
<protein>
    <submittedName>
        <fullName evidence="1">Uncharacterized protein</fullName>
    </submittedName>
</protein>
<reference evidence="1" key="1">
    <citation type="journal article" date="2016" name="Nat. Genet.">
        <title>A high-quality carrot genome assembly provides new insights into carotenoid accumulation and asterid genome evolution.</title>
        <authorList>
            <person name="Iorizzo M."/>
            <person name="Ellison S."/>
            <person name="Senalik D."/>
            <person name="Zeng P."/>
            <person name="Satapoomin P."/>
            <person name="Huang J."/>
            <person name="Bowman M."/>
            <person name="Iovene M."/>
            <person name="Sanseverino W."/>
            <person name="Cavagnaro P."/>
            <person name="Yildiz M."/>
            <person name="Macko-Podgorni A."/>
            <person name="Moranska E."/>
            <person name="Grzebelus E."/>
            <person name="Grzebelus D."/>
            <person name="Ashrafi H."/>
            <person name="Zheng Z."/>
            <person name="Cheng S."/>
            <person name="Spooner D."/>
            <person name="Van Deynze A."/>
            <person name="Simon P."/>
        </authorList>
    </citation>
    <scope>NUCLEOTIDE SEQUENCE</scope>
    <source>
        <tissue evidence="1">Leaf</tissue>
    </source>
</reference>
<dbReference type="Gramene" id="KZM94853">
    <property type="protein sequence ID" value="KZM94853"/>
    <property type="gene ID" value="DCAR_018095"/>
</dbReference>
<evidence type="ECO:0000313" key="2">
    <source>
        <dbReference type="Proteomes" id="UP000077755"/>
    </source>
</evidence>
<dbReference type="InterPro" id="IPR051955">
    <property type="entry name" value="PME_Inhibitor"/>
</dbReference>
<dbReference type="EMBL" id="CP093347">
    <property type="protein sequence ID" value="WOH01333.1"/>
    <property type="molecule type" value="Genomic_DNA"/>
</dbReference>
<dbReference type="InterPro" id="IPR035513">
    <property type="entry name" value="Invertase/methylesterase_inhib"/>
</dbReference>
<gene>
    <name evidence="1" type="ORF">DCAR_0520715</name>
</gene>
<dbReference type="KEGG" id="dcr:108224042"/>
<dbReference type="AlphaFoldDB" id="A0A164YQP8"/>
<organism evidence="1 2">
    <name type="scientific">Daucus carota subsp. sativus</name>
    <name type="common">Carrot</name>
    <dbReference type="NCBI Taxonomy" id="79200"/>
    <lineage>
        <taxon>Eukaryota</taxon>
        <taxon>Viridiplantae</taxon>
        <taxon>Streptophyta</taxon>
        <taxon>Embryophyta</taxon>
        <taxon>Tracheophyta</taxon>
        <taxon>Spermatophyta</taxon>
        <taxon>Magnoliopsida</taxon>
        <taxon>eudicotyledons</taxon>
        <taxon>Gunneridae</taxon>
        <taxon>Pentapetalae</taxon>
        <taxon>asterids</taxon>
        <taxon>campanulids</taxon>
        <taxon>Apiales</taxon>
        <taxon>Apiaceae</taxon>
        <taxon>Apioideae</taxon>
        <taxon>Scandiceae</taxon>
        <taxon>Daucinae</taxon>
        <taxon>Daucus</taxon>
        <taxon>Daucus sect. Daucus</taxon>
    </lineage>
</organism>
<dbReference type="OMA" id="CSATKYP"/>
<dbReference type="InterPro" id="IPR006501">
    <property type="entry name" value="Pectinesterase_inhib_dom"/>
</dbReference>
<dbReference type="GO" id="GO:0046910">
    <property type="term" value="F:pectinesterase inhibitor activity"/>
    <property type="evidence" value="ECO:0007669"/>
    <property type="project" value="UniProtKB-ARBA"/>
</dbReference>
<dbReference type="SUPFAM" id="SSF101148">
    <property type="entry name" value="Plant invertase/pectin methylesterase inhibitor"/>
    <property type="match status" value="1"/>
</dbReference>